<evidence type="ECO:0000313" key="1">
    <source>
        <dbReference type="EMBL" id="ERT63867.1"/>
    </source>
</evidence>
<dbReference type="PATRIC" id="fig|888019.4.peg.2080"/>
<gene>
    <name evidence="1" type="ORF">HMPREF0742_02543</name>
</gene>
<dbReference type="AlphaFoldDB" id="U7UWN6"/>
<protein>
    <submittedName>
        <fullName evidence="1">Uncharacterized protein</fullName>
    </submittedName>
</protein>
<organism evidence="1 2">
    <name type="scientific">Rothia aeria F0184</name>
    <dbReference type="NCBI Taxonomy" id="888019"/>
    <lineage>
        <taxon>Bacteria</taxon>
        <taxon>Bacillati</taxon>
        <taxon>Actinomycetota</taxon>
        <taxon>Actinomycetes</taxon>
        <taxon>Micrococcales</taxon>
        <taxon>Micrococcaceae</taxon>
        <taxon>Rothia</taxon>
    </lineage>
</organism>
<name>U7UWN6_9MICC</name>
<dbReference type="HOGENOM" id="CLU_3204803_0_0_11"/>
<evidence type="ECO:0000313" key="2">
    <source>
        <dbReference type="Proteomes" id="UP000017174"/>
    </source>
</evidence>
<dbReference type="Proteomes" id="UP000017174">
    <property type="component" value="Unassembled WGS sequence"/>
</dbReference>
<reference evidence="1 2" key="1">
    <citation type="submission" date="2013-08" db="EMBL/GenBank/DDBJ databases">
        <authorList>
            <person name="Weinstock G."/>
            <person name="Sodergren E."/>
            <person name="Wylie T."/>
            <person name="Fulton L."/>
            <person name="Fulton R."/>
            <person name="Fronick C."/>
            <person name="O'Laughlin M."/>
            <person name="Godfrey J."/>
            <person name="Miner T."/>
            <person name="Herter B."/>
            <person name="Appelbaum E."/>
            <person name="Cordes M."/>
            <person name="Lek S."/>
            <person name="Wollam A."/>
            <person name="Pepin K.H."/>
            <person name="Palsikar V.B."/>
            <person name="Mitreva M."/>
            <person name="Wilson R.K."/>
        </authorList>
    </citation>
    <scope>NUCLEOTIDE SEQUENCE [LARGE SCALE GENOMIC DNA]</scope>
    <source>
        <strain evidence="1 2">F0184</strain>
    </source>
</reference>
<comment type="caution">
    <text evidence="1">The sequence shown here is derived from an EMBL/GenBank/DDBJ whole genome shotgun (WGS) entry which is preliminary data.</text>
</comment>
<accession>U7UWN6</accession>
<dbReference type="EMBL" id="AXZG01000070">
    <property type="protein sequence ID" value="ERT63867.1"/>
    <property type="molecule type" value="Genomic_DNA"/>
</dbReference>
<proteinExistence type="predicted"/>
<sequence length="45" mass="5102">MDVPLNLIDLRILRINCAQTLVFSSDARYNTSLQASDTFKTMVPE</sequence>